<evidence type="ECO:0000256" key="1">
    <source>
        <dbReference type="SAM" id="MobiDB-lite"/>
    </source>
</evidence>
<dbReference type="InterPro" id="IPR051681">
    <property type="entry name" value="Ser/Thr_Kinases-Pseudokinases"/>
</dbReference>
<dbReference type="Proteomes" id="UP001153076">
    <property type="component" value="Unassembled WGS sequence"/>
</dbReference>
<dbReference type="InterPro" id="IPR011009">
    <property type="entry name" value="Kinase-like_dom_sf"/>
</dbReference>
<gene>
    <name evidence="3" type="ORF">Cgig2_030406</name>
</gene>
<dbReference type="InterPro" id="IPR000719">
    <property type="entry name" value="Prot_kinase_dom"/>
</dbReference>
<dbReference type="AlphaFoldDB" id="A0A9Q1QJP3"/>
<dbReference type="PANTHER" id="PTHR44329">
    <property type="entry name" value="SERINE/THREONINE-PROTEIN KINASE TNNI3K-RELATED"/>
    <property type="match status" value="1"/>
</dbReference>
<accession>A0A9Q1QJP3</accession>
<feature type="region of interest" description="Disordered" evidence="1">
    <location>
        <begin position="571"/>
        <end position="711"/>
    </location>
</feature>
<evidence type="ECO:0000259" key="2">
    <source>
        <dbReference type="PROSITE" id="PS50011"/>
    </source>
</evidence>
<feature type="compositionally biased region" description="Low complexity" evidence="1">
    <location>
        <begin position="578"/>
        <end position="588"/>
    </location>
</feature>
<dbReference type="Pfam" id="PF07714">
    <property type="entry name" value="PK_Tyr_Ser-Thr"/>
    <property type="match status" value="1"/>
</dbReference>
<dbReference type="GO" id="GO:0005524">
    <property type="term" value="F:ATP binding"/>
    <property type="evidence" value="ECO:0007669"/>
    <property type="project" value="InterPro"/>
</dbReference>
<dbReference type="Gene3D" id="1.10.510.10">
    <property type="entry name" value="Transferase(Phosphotransferase) domain 1"/>
    <property type="match status" value="1"/>
</dbReference>
<sequence>MEQFRQIGEVLGSLKALMVFQNEIQINQRQCCFLLESLTLAYKTIADEMRSNLRFEDKPNKWKVLEQPLKELCKIFQEVEAYIRNCFENRDWRAKALTLCNNRDSVEFHIHNLLTCIPIVIEATEIAGELSSCDEDEVNKRRMVWSRKYHNEWNDPKLFRWKFGKQYLVSDDFCSKMNAVCKEDRWILSDKIRENRIQGSRKDDQKLIDLLATNLDEAGLQNGKLLPCSILTGAKDYQVRKRLGSGGQHKEISWLGESFALRHIKGEIKPLIPEISQLSSLSHPNILHILCSFKDEENTECFLVTELMSKNLYTHVREFSVQKKRTQPALPMAVDIMLQIARGMEYLHSKEIYHGNLNPSNILVKARSISSEGFVHVKVAGFGLSSATCTSQQKSSNTNEGLPFIWHSPEVLALQEESKCTTSEKYTEKSDVYSFSMICFELLTGKVPFEDGHLQGDNMGRNILAGERPLFPFHCPKYMVNVTRRCWHYDPKQRPSFSSICRILRYIKRFLVMYPDQSQPDATIPLHDYCDLEMGLLRKFPSWVRNATFPVSEIPFQMFAYRVTEKEKCTSNFKDTSESGSEGASISGDDMGTTADDIFLPAIERKNPVPHESTTSTERQNPILHEPISAIDRKNPVTREPPKRRLSLPKKLPSADTKAEKSRETTNGQSTRPPRLARSSRSMHLTPDKQVRPASSRIRRKSGHASDSELP</sequence>
<dbReference type="PANTHER" id="PTHR44329:SF260">
    <property type="entry name" value="PROTEIN KINASE DOMAIN-CONTAINING PROTEIN"/>
    <property type="match status" value="1"/>
</dbReference>
<dbReference type="GO" id="GO:0004674">
    <property type="term" value="F:protein serine/threonine kinase activity"/>
    <property type="evidence" value="ECO:0007669"/>
    <property type="project" value="TreeGrafter"/>
</dbReference>
<dbReference type="InterPro" id="IPR001245">
    <property type="entry name" value="Ser-Thr/Tyr_kinase_cat_dom"/>
</dbReference>
<protein>
    <recommendedName>
        <fullName evidence="2">Protein kinase domain-containing protein</fullName>
    </recommendedName>
</protein>
<keyword evidence="4" id="KW-1185">Reference proteome</keyword>
<comment type="caution">
    <text evidence="3">The sequence shown here is derived from an EMBL/GenBank/DDBJ whole genome shotgun (WGS) entry which is preliminary data.</text>
</comment>
<dbReference type="SUPFAM" id="SSF56112">
    <property type="entry name" value="Protein kinase-like (PK-like)"/>
    <property type="match status" value="1"/>
</dbReference>
<evidence type="ECO:0000313" key="3">
    <source>
        <dbReference type="EMBL" id="KAJ8444732.1"/>
    </source>
</evidence>
<evidence type="ECO:0000313" key="4">
    <source>
        <dbReference type="Proteomes" id="UP001153076"/>
    </source>
</evidence>
<dbReference type="Pfam" id="PF06760">
    <property type="entry name" value="DUF1221"/>
    <property type="match status" value="1"/>
</dbReference>
<organism evidence="3 4">
    <name type="scientific">Carnegiea gigantea</name>
    <dbReference type="NCBI Taxonomy" id="171969"/>
    <lineage>
        <taxon>Eukaryota</taxon>
        <taxon>Viridiplantae</taxon>
        <taxon>Streptophyta</taxon>
        <taxon>Embryophyta</taxon>
        <taxon>Tracheophyta</taxon>
        <taxon>Spermatophyta</taxon>
        <taxon>Magnoliopsida</taxon>
        <taxon>eudicotyledons</taxon>
        <taxon>Gunneridae</taxon>
        <taxon>Pentapetalae</taxon>
        <taxon>Caryophyllales</taxon>
        <taxon>Cactineae</taxon>
        <taxon>Cactaceae</taxon>
        <taxon>Cactoideae</taxon>
        <taxon>Echinocereeae</taxon>
        <taxon>Carnegiea</taxon>
    </lineage>
</organism>
<dbReference type="FunFam" id="1.10.510.10:FF:000778">
    <property type="entry name" value="Kinase family protein"/>
    <property type="match status" value="1"/>
</dbReference>
<feature type="domain" description="Protein kinase" evidence="2">
    <location>
        <begin position="237"/>
        <end position="511"/>
    </location>
</feature>
<reference evidence="3" key="1">
    <citation type="submission" date="2022-04" db="EMBL/GenBank/DDBJ databases">
        <title>Carnegiea gigantea Genome sequencing and assembly v2.</title>
        <authorList>
            <person name="Copetti D."/>
            <person name="Sanderson M.J."/>
            <person name="Burquez A."/>
            <person name="Wojciechowski M.F."/>
        </authorList>
    </citation>
    <scope>NUCLEOTIDE SEQUENCE</scope>
    <source>
        <strain evidence="3">SGP5-SGP5p</strain>
        <tissue evidence="3">Aerial part</tissue>
    </source>
</reference>
<dbReference type="OrthoDB" id="4062651at2759"/>
<dbReference type="PROSITE" id="PS50011">
    <property type="entry name" value="PROTEIN_KINASE_DOM"/>
    <property type="match status" value="1"/>
</dbReference>
<feature type="compositionally biased region" description="Basic and acidic residues" evidence="1">
    <location>
        <begin position="631"/>
        <end position="643"/>
    </location>
</feature>
<dbReference type="InterPro" id="IPR010632">
    <property type="entry name" value="DUF1221"/>
</dbReference>
<dbReference type="EMBL" id="JAKOGI010000091">
    <property type="protein sequence ID" value="KAJ8444732.1"/>
    <property type="molecule type" value="Genomic_DNA"/>
</dbReference>
<name>A0A9Q1QJP3_9CARY</name>
<proteinExistence type="predicted"/>